<protein>
    <submittedName>
        <fullName evidence="2">Uncharacterized protein</fullName>
    </submittedName>
</protein>
<dbReference type="AlphaFoldDB" id="A0A8J6TKC9"/>
<proteinExistence type="predicted"/>
<feature type="transmembrane region" description="Helical" evidence="1">
    <location>
        <begin position="32"/>
        <end position="49"/>
    </location>
</feature>
<keyword evidence="1" id="KW-0472">Membrane</keyword>
<accession>A0A8J6TKC9</accession>
<evidence type="ECO:0000313" key="2">
    <source>
        <dbReference type="EMBL" id="MBC8336492.1"/>
    </source>
</evidence>
<comment type="caution">
    <text evidence="2">The sequence shown here is derived from an EMBL/GenBank/DDBJ whole genome shotgun (WGS) entry which is preliminary data.</text>
</comment>
<organism evidence="2 3">
    <name type="scientific">Candidatus Desulfolinea nitratireducens</name>
    <dbReference type="NCBI Taxonomy" id="2841698"/>
    <lineage>
        <taxon>Bacteria</taxon>
        <taxon>Bacillati</taxon>
        <taxon>Chloroflexota</taxon>
        <taxon>Anaerolineae</taxon>
        <taxon>Anaerolineales</taxon>
        <taxon>Anaerolineales incertae sedis</taxon>
        <taxon>Candidatus Desulfolinea</taxon>
    </lineage>
</organism>
<name>A0A8J6TKC9_9CHLR</name>
<gene>
    <name evidence="2" type="ORF">H8E29_14600</name>
</gene>
<evidence type="ECO:0000256" key="1">
    <source>
        <dbReference type="SAM" id="Phobius"/>
    </source>
</evidence>
<dbReference type="EMBL" id="JACNJN010000167">
    <property type="protein sequence ID" value="MBC8336492.1"/>
    <property type="molecule type" value="Genomic_DNA"/>
</dbReference>
<reference evidence="2 3" key="1">
    <citation type="submission" date="2020-08" db="EMBL/GenBank/DDBJ databases">
        <title>Bridging the membrane lipid divide: bacteria of the FCB group superphylum have the potential to synthesize archaeal ether lipids.</title>
        <authorList>
            <person name="Villanueva L."/>
            <person name="Von Meijenfeldt F.A.B."/>
            <person name="Westbye A.B."/>
            <person name="Yadav S."/>
            <person name="Hopmans E.C."/>
            <person name="Dutilh B.E."/>
            <person name="Sinninghe Damste J.S."/>
        </authorList>
    </citation>
    <scope>NUCLEOTIDE SEQUENCE [LARGE SCALE GENOMIC DNA]</scope>
    <source>
        <strain evidence="2">NIOZ-UU36</strain>
    </source>
</reference>
<evidence type="ECO:0000313" key="3">
    <source>
        <dbReference type="Proteomes" id="UP000614469"/>
    </source>
</evidence>
<sequence length="109" mass="12245">MSKSNLRMAILVLGLITGVIHAIILNVLEFDLLMLLNGLGFFVLTWATFANPKYLAGRRKLVGYLFMAYTVVTIIGFFLLNQPPYGILGYIAKVDEALLLIALWMHKDK</sequence>
<keyword evidence="1" id="KW-1133">Transmembrane helix</keyword>
<keyword evidence="1" id="KW-0812">Transmembrane</keyword>
<feature type="transmembrane region" description="Helical" evidence="1">
    <location>
        <begin position="61"/>
        <end position="81"/>
    </location>
</feature>
<dbReference type="Proteomes" id="UP000614469">
    <property type="component" value="Unassembled WGS sequence"/>
</dbReference>